<keyword evidence="3" id="KW-0540">Nuclease</keyword>
<evidence type="ECO:0000256" key="1">
    <source>
        <dbReference type="ARBA" id="ARBA00009518"/>
    </source>
</evidence>
<reference evidence="12" key="2">
    <citation type="journal article" date="2021" name="Front. Microbiol.">
        <title>Aerobic Denitrification and Heterotrophic Sulfur Oxidation in the Genus Halomonas Revealed by Six Novel Species Characterizations and Genome-Based Analysis.</title>
        <authorList>
            <person name="Wang L."/>
            <person name="Shao Z."/>
        </authorList>
    </citation>
    <scope>NUCLEOTIDE SEQUENCE</scope>
    <source>
        <strain evidence="12">MCCC 1A05776</strain>
    </source>
</reference>
<dbReference type="GO" id="GO:0006281">
    <property type="term" value="P:DNA repair"/>
    <property type="evidence" value="ECO:0007669"/>
    <property type="project" value="UniProtKB-KW"/>
</dbReference>
<dbReference type="GO" id="GO:0004520">
    <property type="term" value="F:DNA endonuclease activity"/>
    <property type="evidence" value="ECO:0007669"/>
    <property type="project" value="InterPro"/>
</dbReference>
<evidence type="ECO:0000256" key="7">
    <source>
        <dbReference type="ARBA" id="ARBA00022801"/>
    </source>
</evidence>
<dbReference type="PANTHER" id="PTHR30194">
    <property type="entry name" value="CROSSOVER JUNCTION ENDODEOXYRIBONUCLEASE RUVC"/>
    <property type="match status" value="1"/>
</dbReference>
<keyword evidence="5" id="KW-0255">Endonuclease</keyword>
<dbReference type="GO" id="GO:0046872">
    <property type="term" value="F:metal ion binding"/>
    <property type="evidence" value="ECO:0007669"/>
    <property type="project" value="UniProtKB-KW"/>
</dbReference>
<keyword evidence="10" id="KW-0233">DNA recombination</keyword>
<keyword evidence="2" id="KW-0963">Cytoplasm</keyword>
<dbReference type="GO" id="GO:0006310">
    <property type="term" value="P:DNA recombination"/>
    <property type="evidence" value="ECO:0007669"/>
    <property type="project" value="UniProtKB-KW"/>
</dbReference>
<evidence type="ECO:0000313" key="12">
    <source>
        <dbReference type="EMBL" id="MCE8052297.1"/>
    </source>
</evidence>
<keyword evidence="11" id="KW-0234">DNA repair</keyword>
<dbReference type="InterPro" id="IPR036397">
    <property type="entry name" value="RNaseH_sf"/>
</dbReference>
<dbReference type="SUPFAM" id="SSF53098">
    <property type="entry name" value="Ribonuclease H-like"/>
    <property type="match status" value="1"/>
</dbReference>
<evidence type="ECO:0000256" key="11">
    <source>
        <dbReference type="ARBA" id="ARBA00023204"/>
    </source>
</evidence>
<evidence type="ECO:0000256" key="6">
    <source>
        <dbReference type="ARBA" id="ARBA00022763"/>
    </source>
</evidence>
<comment type="caution">
    <text evidence="12">The sequence shown here is derived from an EMBL/GenBank/DDBJ whole genome shotgun (WGS) entry which is preliminary data.</text>
</comment>
<proteinExistence type="inferred from homology"/>
<gene>
    <name evidence="12" type="ORF">HOP61_13380</name>
</gene>
<dbReference type="Gene3D" id="3.30.420.10">
    <property type="entry name" value="Ribonuclease H-like superfamily/Ribonuclease H"/>
    <property type="match status" value="1"/>
</dbReference>
<evidence type="ECO:0000313" key="13">
    <source>
        <dbReference type="Proteomes" id="UP001320178"/>
    </source>
</evidence>
<evidence type="ECO:0000256" key="4">
    <source>
        <dbReference type="ARBA" id="ARBA00022723"/>
    </source>
</evidence>
<comment type="similarity">
    <text evidence="1">Belongs to the RuvC family.</text>
</comment>
<keyword evidence="8" id="KW-0460">Magnesium</keyword>
<evidence type="ECO:0000256" key="9">
    <source>
        <dbReference type="ARBA" id="ARBA00023125"/>
    </source>
</evidence>
<dbReference type="InterPro" id="IPR002176">
    <property type="entry name" value="X-over_junc_endoDNase_RuvC"/>
</dbReference>
<keyword evidence="4" id="KW-0479">Metal-binding</keyword>
<dbReference type="GO" id="GO:0016787">
    <property type="term" value="F:hydrolase activity"/>
    <property type="evidence" value="ECO:0007669"/>
    <property type="project" value="UniProtKB-KW"/>
</dbReference>
<protein>
    <recommendedName>
        <fullName evidence="14">Holliday junction resolvase RuvC</fullName>
    </recommendedName>
</protein>
<reference evidence="12" key="1">
    <citation type="submission" date="2020-05" db="EMBL/GenBank/DDBJ databases">
        <authorList>
            <person name="Wang L."/>
            <person name="Shao Z."/>
        </authorList>
    </citation>
    <scope>NUCLEOTIDE SEQUENCE</scope>
    <source>
        <strain evidence="12">MCCC 1A05776</strain>
    </source>
</reference>
<sequence length="157" mass="16526">MTTIAGIDQSLTSTGIVIVDKGSTVAHKVIETKPCSSDPLDAYQRVSRIVEAVLAMVASHGVTVVRIEGLSFASTGRATRTLAGLHHVIVHELLAHGVDVEVIAPTSLKKRATGSGRASKEDMVAACDATFRAVLAAVPKSRGKYDLADAFHLAHMK</sequence>
<dbReference type="RefSeq" id="WP_234239765.1">
    <property type="nucleotide sequence ID" value="NZ_JABFTS010000005.1"/>
</dbReference>
<dbReference type="AlphaFoldDB" id="A0AAW4YUC0"/>
<evidence type="ECO:0000256" key="2">
    <source>
        <dbReference type="ARBA" id="ARBA00022490"/>
    </source>
</evidence>
<dbReference type="GO" id="GO:0003677">
    <property type="term" value="F:DNA binding"/>
    <property type="evidence" value="ECO:0007669"/>
    <property type="project" value="UniProtKB-KW"/>
</dbReference>
<keyword evidence="7" id="KW-0378">Hydrolase</keyword>
<evidence type="ECO:0000256" key="8">
    <source>
        <dbReference type="ARBA" id="ARBA00022842"/>
    </source>
</evidence>
<name>A0AAW4YUC0_9GAMM</name>
<evidence type="ECO:0000256" key="5">
    <source>
        <dbReference type="ARBA" id="ARBA00022759"/>
    </source>
</evidence>
<dbReference type="EMBL" id="JABFTS010000005">
    <property type="protein sequence ID" value="MCE8052297.1"/>
    <property type="molecule type" value="Genomic_DNA"/>
</dbReference>
<dbReference type="Pfam" id="PF02075">
    <property type="entry name" value="RuvC"/>
    <property type="match status" value="1"/>
</dbReference>
<dbReference type="PANTHER" id="PTHR30194:SF3">
    <property type="entry name" value="CROSSOVER JUNCTION ENDODEOXYRIBONUCLEASE RUVC"/>
    <property type="match status" value="1"/>
</dbReference>
<organism evidence="12 13">
    <name type="scientific">Billgrantia desiderata</name>
    <dbReference type="NCBI Taxonomy" id="52021"/>
    <lineage>
        <taxon>Bacteria</taxon>
        <taxon>Pseudomonadati</taxon>
        <taxon>Pseudomonadota</taxon>
        <taxon>Gammaproteobacteria</taxon>
        <taxon>Oceanospirillales</taxon>
        <taxon>Halomonadaceae</taxon>
        <taxon>Billgrantia</taxon>
    </lineage>
</organism>
<evidence type="ECO:0000256" key="3">
    <source>
        <dbReference type="ARBA" id="ARBA00022722"/>
    </source>
</evidence>
<evidence type="ECO:0000256" key="10">
    <source>
        <dbReference type="ARBA" id="ARBA00023172"/>
    </source>
</evidence>
<keyword evidence="6" id="KW-0227">DNA damage</keyword>
<dbReference type="InterPro" id="IPR012337">
    <property type="entry name" value="RNaseH-like_sf"/>
</dbReference>
<dbReference type="Proteomes" id="UP001320178">
    <property type="component" value="Unassembled WGS sequence"/>
</dbReference>
<accession>A0AAW4YUC0</accession>
<evidence type="ECO:0008006" key="14">
    <source>
        <dbReference type="Google" id="ProtNLM"/>
    </source>
</evidence>
<keyword evidence="9" id="KW-0238">DNA-binding</keyword>